<proteinExistence type="predicted"/>
<feature type="transmembrane region" description="Helical" evidence="1">
    <location>
        <begin position="173"/>
        <end position="191"/>
    </location>
</feature>
<accession>A0ABV2EIV6</accession>
<feature type="transmembrane region" description="Helical" evidence="1">
    <location>
        <begin position="42"/>
        <end position="62"/>
    </location>
</feature>
<dbReference type="Pfam" id="PF09925">
    <property type="entry name" value="DUF2157"/>
    <property type="match status" value="1"/>
</dbReference>
<organism evidence="3 4">
    <name type="scientific">Phenylobacterium koreense</name>
    <dbReference type="NCBI Taxonomy" id="266125"/>
    <lineage>
        <taxon>Bacteria</taxon>
        <taxon>Pseudomonadati</taxon>
        <taxon>Pseudomonadota</taxon>
        <taxon>Alphaproteobacteria</taxon>
        <taxon>Caulobacterales</taxon>
        <taxon>Caulobacteraceae</taxon>
        <taxon>Phenylobacterium</taxon>
    </lineage>
</organism>
<name>A0ABV2EIV6_9CAUL</name>
<evidence type="ECO:0000313" key="4">
    <source>
        <dbReference type="Proteomes" id="UP001549110"/>
    </source>
</evidence>
<feature type="transmembrane region" description="Helical" evidence="1">
    <location>
        <begin position="218"/>
        <end position="236"/>
    </location>
</feature>
<feature type="transmembrane region" description="Helical" evidence="1">
    <location>
        <begin position="272"/>
        <end position="293"/>
    </location>
</feature>
<dbReference type="Proteomes" id="UP001549110">
    <property type="component" value="Unassembled WGS sequence"/>
</dbReference>
<keyword evidence="4" id="KW-1185">Reference proteome</keyword>
<evidence type="ECO:0000313" key="3">
    <source>
        <dbReference type="EMBL" id="MET3526983.1"/>
    </source>
</evidence>
<feature type="domain" description="DUF2157" evidence="2">
    <location>
        <begin position="14"/>
        <end position="152"/>
    </location>
</feature>
<reference evidence="3 4" key="1">
    <citation type="submission" date="2024-06" db="EMBL/GenBank/DDBJ databases">
        <title>Genomic Encyclopedia of Type Strains, Phase IV (KMG-IV): sequencing the most valuable type-strain genomes for metagenomic binning, comparative biology and taxonomic classification.</title>
        <authorList>
            <person name="Goeker M."/>
        </authorList>
    </citation>
    <scope>NUCLEOTIDE SEQUENCE [LARGE SCALE GENOMIC DNA]</scope>
    <source>
        <strain evidence="3 4">DSM 17809</strain>
    </source>
</reference>
<dbReference type="RefSeq" id="WP_354297549.1">
    <property type="nucleotide sequence ID" value="NZ_JBEPLU010000001.1"/>
</dbReference>
<feature type="transmembrane region" description="Helical" evidence="1">
    <location>
        <begin position="74"/>
        <end position="91"/>
    </location>
</feature>
<dbReference type="EMBL" id="JBEPLU010000001">
    <property type="protein sequence ID" value="MET3526983.1"/>
    <property type="molecule type" value="Genomic_DNA"/>
</dbReference>
<feature type="transmembrane region" description="Helical" evidence="1">
    <location>
        <begin position="248"/>
        <end position="266"/>
    </location>
</feature>
<gene>
    <name evidence="3" type="ORF">ABID41_002078</name>
</gene>
<keyword evidence="1" id="KW-0472">Membrane</keyword>
<dbReference type="InterPro" id="IPR018677">
    <property type="entry name" value="DUF2157"/>
</dbReference>
<comment type="caution">
    <text evidence="3">The sequence shown here is derived from an EMBL/GenBank/DDBJ whole genome shotgun (WGS) entry which is preliminary data.</text>
</comment>
<sequence>MASYKARLTKDLDGWIAAGLTPVESREAILASVAEERRLDTASVLAAIGALLLGAAAIAFVAANWGAIPRLPRFALILGLFLAVIGAAGWTARTGRRPLATNILLAVAACIYAAAIGLTGQIFDIVGDPQRALRGAGLAAGLLTLAGRSSAAGVVALALLGLGEFAGEFDGGASRWLIFAAPVGMALAWLWNSKPLAHAASLAMIVGLIALLSVHERWATGGLLAGAAVLAGLAAIARQLGGRRTAMIFFLWFVWGALLLFGFAGLTDLKGAGLIAHRLAWLVIGGGVITLGLGDRQSMVTAAGVVAMIAAVCTILFDLGLGLMTAAGLFAGCAVIALAAGFLARRRAKA</sequence>
<feature type="transmembrane region" description="Helical" evidence="1">
    <location>
        <begin position="196"/>
        <end position="212"/>
    </location>
</feature>
<feature type="transmembrane region" description="Helical" evidence="1">
    <location>
        <begin position="300"/>
        <end position="317"/>
    </location>
</feature>
<feature type="transmembrane region" description="Helical" evidence="1">
    <location>
        <begin position="323"/>
        <end position="344"/>
    </location>
</feature>
<keyword evidence="1" id="KW-1133">Transmembrane helix</keyword>
<feature type="transmembrane region" description="Helical" evidence="1">
    <location>
        <begin position="103"/>
        <end position="126"/>
    </location>
</feature>
<evidence type="ECO:0000256" key="1">
    <source>
        <dbReference type="SAM" id="Phobius"/>
    </source>
</evidence>
<evidence type="ECO:0000259" key="2">
    <source>
        <dbReference type="Pfam" id="PF09925"/>
    </source>
</evidence>
<keyword evidence="1" id="KW-0812">Transmembrane</keyword>
<protein>
    <submittedName>
        <fullName evidence="3">Membrane protein</fullName>
    </submittedName>
</protein>